<dbReference type="Gene3D" id="3.40.50.2300">
    <property type="match status" value="1"/>
</dbReference>
<dbReference type="EMBL" id="FRAC01000018">
    <property type="protein sequence ID" value="SHK83228.1"/>
    <property type="molecule type" value="Genomic_DNA"/>
</dbReference>
<dbReference type="Pfam" id="PF02302">
    <property type="entry name" value="PTS_IIB"/>
    <property type="match status" value="1"/>
</dbReference>
<dbReference type="GO" id="GO:0008982">
    <property type="term" value="F:protein-N(PI)-phosphohistidine-sugar phosphotransferase activity"/>
    <property type="evidence" value="ECO:0007669"/>
    <property type="project" value="InterPro"/>
</dbReference>
<evidence type="ECO:0000259" key="8">
    <source>
        <dbReference type="PROSITE" id="PS51100"/>
    </source>
</evidence>
<protein>
    <submittedName>
        <fullName evidence="9">PTS system, cellobiose-specific IIB component</fullName>
    </submittedName>
</protein>
<accession>A0A1M6VP04</accession>
<keyword evidence="4" id="KW-0808">Transferase</keyword>
<reference evidence="9 10" key="1">
    <citation type="submission" date="2016-11" db="EMBL/GenBank/DDBJ databases">
        <authorList>
            <person name="Jaros S."/>
            <person name="Januszkiewicz K."/>
            <person name="Wedrychowicz H."/>
        </authorList>
    </citation>
    <scope>NUCLEOTIDE SEQUENCE [LARGE SCALE GENOMIC DNA]</scope>
    <source>
        <strain evidence="9 10">DSM 15929</strain>
    </source>
</reference>
<dbReference type="PROSITE" id="PS51100">
    <property type="entry name" value="PTS_EIIB_TYPE_3"/>
    <property type="match status" value="1"/>
</dbReference>
<gene>
    <name evidence="9" type="ORF">SAMN02745136_03444</name>
</gene>
<dbReference type="InterPro" id="IPR036095">
    <property type="entry name" value="PTS_EIIB-like_sf"/>
</dbReference>
<dbReference type="InterPro" id="IPR003501">
    <property type="entry name" value="PTS_EIIB_2/3"/>
</dbReference>
<evidence type="ECO:0000256" key="4">
    <source>
        <dbReference type="ARBA" id="ARBA00022679"/>
    </source>
</evidence>
<dbReference type="STRING" id="1121322.SAMN02745136_03444"/>
<evidence type="ECO:0000256" key="2">
    <source>
        <dbReference type="ARBA" id="ARBA00022553"/>
    </source>
</evidence>
<keyword evidence="6" id="KW-0418">Kinase</keyword>
<dbReference type="PANTHER" id="PTHR34581:SF2">
    <property type="entry name" value="PTS SYSTEM N,N'-DIACETYLCHITOBIOSE-SPECIFIC EIIB COMPONENT"/>
    <property type="match status" value="1"/>
</dbReference>
<organism evidence="9 10">
    <name type="scientific">Anaerocolumna jejuensis DSM 15929</name>
    <dbReference type="NCBI Taxonomy" id="1121322"/>
    <lineage>
        <taxon>Bacteria</taxon>
        <taxon>Bacillati</taxon>
        <taxon>Bacillota</taxon>
        <taxon>Clostridia</taxon>
        <taxon>Lachnospirales</taxon>
        <taxon>Lachnospiraceae</taxon>
        <taxon>Anaerocolumna</taxon>
    </lineage>
</organism>
<sequence length="100" mass="10960">MRNIILFCNQGMSTSLLVKKMEEAAKAMAYDCQIYAYPMVEAEQVGKAADMILLGPQVRFKQKEIAGKCPGVPVEVIDISAYGTMNGEKVINDVKTKLGD</sequence>
<dbReference type="RefSeq" id="WP_073278089.1">
    <property type="nucleotide sequence ID" value="NZ_FRAC01000018.1"/>
</dbReference>
<dbReference type="PANTHER" id="PTHR34581">
    <property type="entry name" value="PTS SYSTEM N,N'-DIACETYLCHITOBIOSE-SPECIFIC EIIB COMPONENT"/>
    <property type="match status" value="1"/>
</dbReference>
<evidence type="ECO:0000256" key="1">
    <source>
        <dbReference type="ARBA" id="ARBA00022448"/>
    </source>
</evidence>
<feature type="modified residue" description="Phosphocysteine; by EIIA" evidence="7">
    <location>
        <position position="8"/>
    </location>
</feature>
<dbReference type="Proteomes" id="UP000184386">
    <property type="component" value="Unassembled WGS sequence"/>
</dbReference>
<dbReference type="InterPro" id="IPR051819">
    <property type="entry name" value="PTS_sugar-specific_EIIB"/>
</dbReference>
<proteinExistence type="predicted"/>
<evidence type="ECO:0000313" key="10">
    <source>
        <dbReference type="Proteomes" id="UP000184386"/>
    </source>
</evidence>
<feature type="domain" description="PTS EIIB type-3" evidence="8">
    <location>
        <begin position="1"/>
        <end position="100"/>
    </location>
</feature>
<name>A0A1M6VP04_9FIRM</name>
<dbReference type="GO" id="GO:0016301">
    <property type="term" value="F:kinase activity"/>
    <property type="evidence" value="ECO:0007669"/>
    <property type="project" value="UniProtKB-KW"/>
</dbReference>
<evidence type="ECO:0000256" key="7">
    <source>
        <dbReference type="PROSITE-ProRule" id="PRU00423"/>
    </source>
</evidence>
<evidence type="ECO:0000256" key="5">
    <source>
        <dbReference type="ARBA" id="ARBA00022683"/>
    </source>
</evidence>
<dbReference type="InterPro" id="IPR013012">
    <property type="entry name" value="PTS_EIIB_3"/>
</dbReference>
<keyword evidence="3" id="KW-0762">Sugar transport</keyword>
<dbReference type="SUPFAM" id="SSF52794">
    <property type="entry name" value="PTS system IIB component-like"/>
    <property type="match status" value="1"/>
</dbReference>
<dbReference type="OrthoDB" id="9808134at2"/>
<evidence type="ECO:0000256" key="6">
    <source>
        <dbReference type="ARBA" id="ARBA00022777"/>
    </source>
</evidence>
<keyword evidence="2" id="KW-0597">Phosphoprotein</keyword>
<keyword evidence="5" id="KW-0598">Phosphotransferase system</keyword>
<dbReference type="GO" id="GO:0009401">
    <property type="term" value="P:phosphoenolpyruvate-dependent sugar phosphotransferase system"/>
    <property type="evidence" value="ECO:0007669"/>
    <property type="project" value="UniProtKB-KW"/>
</dbReference>
<evidence type="ECO:0000313" key="9">
    <source>
        <dbReference type="EMBL" id="SHK83228.1"/>
    </source>
</evidence>
<evidence type="ECO:0000256" key="3">
    <source>
        <dbReference type="ARBA" id="ARBA00022597"/>
    </source>
</evidence>
<keyword evidence="1" id="KW-0813">Transport</keyword>
<dbReference type="AlphaFoldDB" id="A0A1M6VP04"/>
<keyword evidence="10" id="KW-1185">Reference proteome</keyword>
<dbReference type="CDD" id="cd05564">
    <property type="entry name" value="PTS_IIB_chitobiose_lichenan"/>
    <property type="match status" value="1"/>
</dbReference>